<dbReference type="EMBL" id="GBRH01273685">
    <property type="protein sequence ID" value="JAD24210.1"/>
    <property type="molecule type" value="Transcribed_RNA"/>
</dbReference>
<dbReference type="AlphaFoldDB" id="A0A0A8YG26"/>
<accession>A0A0A8YG26</accession>
<reference evidence="1" key="1">
    <citation type="submission" date="2014-09" db="EMBL/GenBank/DDBJ databases">
        <authorList>
            <person name="Magalhaes I.L.F."/>
            <person name="Oliveira U."/>
            <person name="Santos F.R."/>
            <person name="Vidigal T.H.D.A."/>
            <person name="Brescovit A.D."/>
            <person name="Santos A.J."/>
        </authorList>
    </citation>
    <scope>NUCLEOTIDE SEQUENCE</scope>
    <source>
        <tissue evidence="1">Shoot tissue taken approximately 20 cm above the soil surface</tissue>
    </source>
</reference>
<protein>
    <submittedName>
        <fullName evidence="1">Uncharacterized protein</fullName>
    </submittedName>
</protein>
<evidence type="ECO:0000313" key="1">
    <source>
        <dbReference type="EMBL" id="JAD24210.1"/>
    </source>
</evidence>
<proteinExistence type="predicted"/>
<reference evidence="1" key="2">
    <citation type="journal article" date="2015" name="Data Brief">
        <title>Shoot transcriptome of the giant reed, Arundo donax.</title>
        <authorList>
            <person name="Barrero R.A."/>
            <person name="Guerrero F.D."/>
            <person name="Moolhuijzen P."/>
            <person name="Goolsby J.A."/>
            <person name="Tidwell J."/>
            <person name="Bellgard S.E."/>
            <person name="Bellgard M.I."/>
        </authorList>
    </citation>
    <scope>NUCLEOTIDE SEQUENCE</scope>
    <source>
        <tissue evidence="1">Shoot tissue taken approximately 20 cm above the soil surface</tissue>
    </source>
</reference>
<organism evidence="1">
    <name type="scientific">Arundo donax</name>
    <name type="common">Giant reed</name>
    <name type="synonym">Donax arundinaceus</name>
    <dbReference type="NCBI Taxonomy" id="35708"/>
    <lineage>
        <taxon>Eukaryota</taxon>
        <taxon>Viridiplantae</taxon>
        <taxon>Streptophyta</taxon>
        <taxon>Embryophyta</taxon>
        <taxon>Tracheophyta</taxon>
        <taxon>Spermatophyta</taxon>
        <taxon>Magnoliopsida</taxon>
        <taxon>Liliopsida</taxon>
        <taxon>Poales</taxon>
        <taxon>Poaceae</taxon>
        <taxon>PACMAD clade</taxon>
        <taxon>Arundinoideae</taxon>
        <taxon>Arundineae</taxon>
        <taxon>Arundo</taxon>
    </lineage>
</organism>
<name>A0A0A8YG26_ARUDO</name>
<sequence>MFVWTSAYLELMAMLEFVLCSAGG</sequence>